<dbReference type="InterPro" id="IPR001444">
    <property type="entry name" value="Flag_bb_rod_N"/>
</dbReference>
<dbReference type="RefSeq" id="WP_272119998.1">
    <property type="nucleotide sequence ID" value="NZ_JAQLGH010000001.1"/>
</dbReference>
<dbReference type="NCBIfam" id="TIGR03506">
    <property type="entry name" value="FlgEFG_subfam"/>
    <property type="match status" value="1"/>
</dbReference>
<reference evidence="6" key="1">
    <citation type="submission" date="2023-01" db="EMBL/GenBank/DDBJ databases">
        <title>Human gut microbiome strain richness.</title>
        <authorList>
            <person name="Chen-Liaw A."/>
        </authorList>
    </citation>
    <scope>NUCLEOTIDE SEQUENCE</scope>
    <source>
        <strain evidence="6">B1_m1001713B170214d0_201011</strain>
    </source>
</reference>
<dbReference type="GO" id="GO:0071978">
    <property type="term" value="P:bacterial-type flagellum-dependent swarming motility"/>
    <property type="evidence" value="ECO:0007669"/>
    <property type="project" value="TreeGrafter"/>
</dbReference>
<dbReference type="AlphaFoldDB" id="A0AAW6ALU2"/>
<proteinExistence type="inferred from homology"/>
<dbReference type="SUPFAM" id="SSF117143">
    <property type="entry name" value="Flagellar hook protein flgE"/>
    <property type="match status" value="1"/>
</dbReference>
<evidence type="ECO:0000256" key="1">
    <source>
        <dbReference type="ARBA" id="ARBA00009677"/>
    </source>
</evidence>
<accession>A0AAW6ALU2</accession>
<dbReference type="PANTHER" id="PTHR30435:SF31">
    <property type="entry name" value="FLAGELLAR BASAL-BODY ROD PROTEIN FLGG"/>
    <property type="match status" value="1"/>
</dbReference>
<keyword evidence="6" id="KW-0966">Cell projection</keyword>
<keyword evidence="2" id="KW-0975">Bacterial flagellum</keyword>
<dbReference type="EMBL" id="JAQLGM010000001">
    <property type="protein sequence ID" value="MDB1998624.1"/>
    <property type="molecule type" value="Genomic_DNA"/>
</dbReference>
<keyword evidence="6" id="KW-0969">Cilium</keyword>
<dbReference type="GO" id="GO:0009425">
    <property type="term" value="C:bacterial-type flagellum basal body"/>
    <property type="evidence" value="ECO:0007669"/>
    <property type="project" value="UniProtKB-SubCell"/>
</dbReference>
<organism evidence="6 7">
    <name type="scientific">Clostridium symbiosum</name>
    <name type="common">Bacteroides symbiosus</name>
    <dbReference type="NCBI Taxonomy" id="1512"/>
    <lineage>
        <taxon>Bacteria</taxon>
        <taxon>Bacillati</taxon>
        <taxon>Bacillota</taxon>
        <taxon>Clostridia</taxon>
        <taxon>Lachnospirales</taxon>
        <taxon>Lachnospiraceae</taxon>
        <taxon>Otoolea</taxon>
    </lineage>
</organism>
<feature type="domain" description="Flagellar basal body rod protein N-terminal" evidence="3">
    <location>
        <begin position="5"/>
        <end position="35"/>
    </location>
</feature>
<dbReference type="InterPro" id="IPR037925">
    <property type="entry name" value="FlgE/F/G-like"/>
</dbReference>
<dbReference type="InterPro" id="IPR053967">
    <property type="entry name" value="LlgE_F_G-like_D1"/>
</dbReference>
<name>A0AAW6ALU2_CLOSY</name>
<dbReference type="Pfam" id="PF22692">
    <property type="entry name" value="LlgE_F_G_D1"/>
    <property type="match status" value="1"/>
</dbReference>
<dbReference type="InterPro" id="IPR020013">
    <property type="entry name" value="Flagellar_FlgE/F/G"/>
</dbReference>
<protein>
    <submittedName>
        <fullName evidence="6">Flagellar hook basal-body protein</fullName>
    </submittedName>
</protein>
<keyword evidence="6" id="KW-0282">Flagellum</keyword>
<dbReference type="InterPro" id="IPR010930">
    <property type="entry name" value="Flg_bb/hook_C_dom"/>
</dbReference>
<evidence type="ECO:0000259" key="5">
    <source>
        <dbReference type="Pfam" id="PF22692"/>
    </source>
</evidence>
<dbReference type="Proteomes" id="UP001300871">
    <property type="component" value="Unassembled WGS sequence"/>
</dbReference>
<dbReference type="PANTHER" id="PTHR30435">
    <property type="entry name" value="FLAGELLAR PROTEIN"/>
    <property type="match status" value="1"/>
</dbReference>
<dbReference type="Pfam" id="PF00460">
    <property type="entry name" value="Flg_bb_rod"/>
    <property type="match status" value="1"/>
</dbReference>
<evidence type="ECO:0000313" key="6">
    <source>
        <dbReference type="EMBL" id="MDB1998624.1"/>
    </source>
</evidence>
<gene>
    <name evidence="6" type="ORF">PM006_00170</name>
</gene>
<feature type="domain" description="Flagellar basal-body/hook protein C-terminal" evidence="4">
    <location>
        <begin position="197"/>
        <end position="239"/>
    </location>
</feature>
<comment type="caution">
    <text evidence="6">The sequence shown here is derived from an EMBL/GenBank/DDBJ whole genome shotgun (WGS) entry which is preliminary data.</text>
</comment>
<comment type="subcellular location">
    <subcellularLocation>
        <location evidence="2">Bacterial flagellum basal body</location>
    </subcellularLocation>
</comment>
<evidence type="ECO:0000313" key="7">
    <source>
        <dbReference type="Proteomes" id="UP001300871"/>
    </source>
</evidence>
<evidence type="ECO:0000259" key="3">
    <source>
        <dbReference type="Pfam" id="PF00460"/>
    </source>
</evidence>
<evidence type="ECO:0000259" key="4">
    <source>
        <dbReference type="Pfam" id="PF06429"/>
    </source>
</evidence>
<sequence length="245" mass="26774">MFSGFYTAASGMLMNRRALDITADNMANQKTPGYRSKRLMGTTFDQELVRQTGTAKTPVGQGSSIAIVAGEATDFEEGIIVETDNPYNMAIHGDGFFVIRGDNGEYLTRNGNFDKDEDGFLVLPGKGYVMGDMGPIEIGEDGFNVGSNGVIYDNEGGELDLFSIVDADNYNNLTVYDNGMFGAGTAQLTESYPEIYQGRLEQSNVNLNDEMTRTMEIQRAFQSCSCALTIIDQMNQKTVSEIGKI</sequence>
<evidence type="ECO:0000256" key="2">
    <source>
        <dbReference type="RuleBase" id="RU362116"/>
    </source>
</evidence>
<feature type="domain" description="Flagellar hook protein FlgE/F/G-like D1" evidence="5">
    <location>
        <begin position="90"/>
        <end position="151"/>
    </location>
</feature>
<dbReference type="Pfam" id="PF06429">
    <property type="entry name" value="Flg_bbr_C"/>
    <property type="match status" value="1"/>
</dbReference>
<comment type="similarity">
    <text evidence="1 2">Belongs to the flagella basal body rod proteins family.</text>
</comment>